<reference evidence="11" key="1">
    <citation type="submission" date="2017-04" db="EMBL/GenBank/DDBJ databases">
        <title>Function of individual gut microbiota members based on whole genome sequencing of pure cultures obtained from chicken caecum.</title>
        <authorList>
            <person name="Medvecky M."/>
            <person name="Cejkova D."/>
            <person name="Polansky O."/>
            <person name="Karasova D."/>
            <person name="Kubasova T."/>
            <person name="Cizek A."/>
            <person name="Rychlik I."/>
        </authorList>
    </citation>
    <scope>NUCLEOTIDE SEQUENCE [LARGE SCALE GENOMIC DNA]</scope>
    <source>
        <strain evidence="11">An144</strain>
    </source>
</reference>
<evidence type="ECO:0000259" key="9">
    <source>
        <dbReference type="Pfam" id="PF16916"/>
    </source>
</evidence>
<keyword evidence="4 7" id="KW-0812">Transmembrane</keyword>
<dbReference type="NCBIfam" id="TIGR01297">
    <property type="entry name" value="CDF"/>
    <property type="match status" value="1"/>
</dbReference>
<organism evidence="10 11">
    <name type="scientific">Enterococcus cecorum</name>
    <dbReference type="NCBI Taxonomy" id="44008"/>
    <lineage>
        <taxon>Bacteria</taxon>
        <taxon>Bacillati</taxon>
        <taxon>Bacillota</taxon>
        <taxon>Bacilli</taxon>
        <taxon>Lactobacillales</taxon>
        <taxon>Enterococcaceae</taxon>
        <taxon>Enterococcus</taxon>
    </lineage>
</organism>
<protein>
    <submittedName>
        <fullName evidence="10">Cation-efflux pump</fullName>
    </submittedName>
</protein>
<evidence type="ECO:0000256" key="3">
    <source>
        <dbReference type="ARBA" id="ARBA00022448"/>
    </source>
</evidence>
<dbReference type="PANTHER" id="PTHR43840">
    <property type="entry name" value="MITOCHONDRIAL METAL TRANSPORTER 1-RELATED"/>
    <property type="match status" value="1"/>
</dbReference>
<dbReference type="InterPro" id="IPR027469">
    <property type="entry name" value="Cation_efflux_TMD_sf"/>
</dbReference>
<dbReference type="GO" id="GO:0008324">
    <property type="term" value="F:monoatomic cation transmembrane transporter activity"/>
    <property type="evidence" value="ECO:0007669"/>
    <property type="project" value="InterPro"/>
</dbReference>
<dbReference type="Pfam" id="PF16916">
    <property type="entry name" value="ZT_dimer"/>
    <property type="match status" value="1"/>
</dbReference>
<feature type="domain" description="Cation efflux protein transmembrane" evidence="8">
    <location>
        <begin position="23"/>
        <end position="215"/>
    </location>
</feature>
<dbReference type="Gene3D" id="3.30.70.1350">
    <property type="entry name" value="Cation efflux protein, cytoplasmic domain"/>
    <property type="match status" value="1"/>
</dbReference>
<comment type="caution">
    <text evidence="10">The sequence shown here is derived from an EMBL/GenBank/DDBJ whole genome shotgun (WGS) entry which is preliminary data.</text>
</comment>
<dbReference type="InterPro" id="IPR027470">
    <property type="entry name" value="Cation_efflux_CTD"/>
</dbReference>
<evidence type="ECO:0000259" key="8">
    <source>
        <dbReference type="Pfam" id="PF01545"/>
    </source>
</evidence>
<feature type="transmembrane region" description="Helical" evidence="7">
    <location>
        <begin position="89"/>
        <end position="107"/>
    </location>
</feature>
<sequence length="377" mass="42998">MMKLCENIGQKYNRNQIGILAGILGLISNFVLFIGKFLIGVFAHSVSIMADAINSLSDTISSLLTLVGFKIAGKPADKEHPYGHERFEYVSGLIVSILVLFVGFKFLESSVQKIIHPVAIKLSPIVFFVLVLSIVIKILQVLMYRYFGKMIKSNALMVTSQDSLNDVYTTLIVLISAAVQWVTSWRIDGYFGFALAIYILYSGYQMITEFMDVLLGSRPKQEEIEKMEQCLQACEDIVGFHDLLVHSYGPKNRFASVHIEVDEKLTLNQAHDIIDGIERTFKDELDVELVCHLDPVPIDNQTHIRLRQLIKNELAEIDGQLRMHDLRLEKNRICFDLVIPLNFPFTDEFLEAILTKKVNQEFPNHQVEITFDHNYLL</sequence>
<dbReference type="SUPFAM" id="SSF161111">
    <property type="entry name" value="Cation efflux protein transmembrane domain-like"/>
    <property type="match status" value="1"/>
</dbReference>
<dbReference type="Proteomes" id="UP000196074">
    <property type="component" value="Unassembled WGS sequence"/>
</dbReference>
<dbReference type="PANTHER" id="PTHR43840:SF15">
    <property type="entry name" value="MITOCHONDRIAL METAL TRANSPORTER 1-RELATED"/>
    <property type="match status" value="1"/>
</dbReference>
<keyword evidence="6 7" id="KW-0472">Membrane</keyword>
<feature type="transmembrane region" description="Helical" evidence="7">
    <location>
        <begin position="127"/>
        <end position="147"/>
    </location>
</feature>
<dbReference type="InterPro" id="IPR002524">
    <property type="entry name" value="Cation_efflux"/>
</dbReference>
<dbReference type="Gene3D" id="1.20.1510.10">
    <property type="entry name" value="Cation efflux protein transmembrane domain"/>
    <property type="match status" value="1"/>
</dbReference>
<dbReference type="InterPro" id="IPR050291">
    <property type="entry name" value="CDF_Transporter"/>
</dbReference>
<dbReference type="InterPro" id="IPR058533">
    <property type="entry name" value="Cation_efflux_TM"/>
</dbReference>
<dbReference type="Pfam" id="PF01545">
    <property type="entry name" value="Cation_efflux"/>
    <property type="match status" value="1"/>
</dbReference>
<proteinExistence type="inferred from homology"/>
<evidence type="ECO:0000256" key="7">
    <source>
        <dbReference type="SAM" id="Phobius"/>
    </source>
</evidence>
<dbReference type="AlphaFoldDB" id="A0A1Y4R2Z7"/>
<dbReference type="GO" id="GO:0016020">
    <property type="term" value="C:membrane"/>
    <property type="evidence" value="ECO:0007669"/>
    <property type="project" value="UniProtKB-SubCell"/>
</dbReference>
<evidence type="ECO:0000256" key="1">
    <source>
        <dbReference type="ARBA" id="ARBA00004141"/>
    </source>
</evidence>
<feature type="domain" description="Cation efflux protein cytoplasmic" evidence="9">
    <location>
        <begin position="219"/>
        <end position="295"/>
    </location>
</feature>
<feature type="transmembrane region" description="Helical" evidence="7">
    <location>
        <begin position="167"/>
        <end position="183"/>
    </location>
</feature>
<dbReference type="SUPFAM" id="SSF160240">
    <property type="entry name" value="Cation efflux protein cytoplasmic domain-like"/>
    <property type="match status" value="1"/>
</dbReference>
<evidence type="ECO:0000313" key="11">
    <source>
        <dbReference type="Proteomes" id="UP000196074"/>
    </source>
</evidence>
<dbReference type="EMBL" id="NFLC01000001">
    <property type="protein sequence ID" value="OUQ11946.1"/>
    <property type="molecule type" value="Genomic_DNA"/>
</dbReference>
<evidence type="ECO:0000256" key="4">
    <source>
        <dbReference type="ARBA" id="ARBA00022692"/>
    </source>
</evidence>
<dbReference type="InterPro" id="IPR036837">
    <property type="entry name" value="Cation_efflux_CTD_sf"/>
</dbReference>
<comment type="subcellular location">
    <subcellularLocation>
        <location evidence="1">Membrane</location>
        <topology evidence="1">Multi-pass membrane protein</topology>
    </subcellularLocation>
</comment>
<feature type="transmembrane region" description="Helical" evidence="7">
    <location>
        <begin position="189"/>
        <end position="207"/>
    </location>
</feature>
<accession>A0A1Y4R2Z7</accession>
<gene>
    <name evidence="10" type="ORF">B5E88_01045</name>
</gene>
<evidence type="ECO:0000256" key="2">
    <source>
        <dbReference type="ARBA" id="ARBA00008114"/>
    </source>
</evidence>
<keyword evidence="3" id="KW-0813">Transport</keyword>
<name>A0A1Y4R2Z7_9ENTE</name>
<dbReference type="RefSeq" id="WP_047241856.1">
    <property type="nucleotide sequence ID" value="NZ_CP010060.1"/>
</dbReference>
<comment type="similarity">
    <text evidence="2">Belongs to the cation diffusion facilitator (CDF) transporter (TC 2.A.4) family.</text>
</comment>
<feature type="transmembrane region" description="Helical" evidence="7">
    <location>
        <begin position="20"/>
        <end position="42"/>
    </location>
</feature>
<dbReference type="FunFam" id="1.20.1510.10:FF:000006">
    <property type="entry name" value="Divalent cation efflux transporter"/>
    <property type="match status" value="1"/>
</dbReference>
<evidence type="ECO:0000313" key="10">
    <source>
        <dbReference type="EMBL" id="OUQ11946.1"/>
    </source>
</evidence>
<evidence type="ECO:0000256" key="6">
    <source>
        <dbReference type="ARBA" id="ARBA00023136"/>
    </source>
</evidence>
<keyword evidence="5 7" id="KW-1133">Transmembrane helix</keyword>
<evidence type="ECO:0000256" key="5">
    <source>
        <dbReference type="ARBA" id="ARBA00022989"/>
    </source>
</evidence>